<dbReference type="EMBL" id="CADCUM010000008">
    <property type="protein sequence ID" value="CAA9367291.1"/>
    <property type="molecule type" value="Genomic_DNA"/>
</dbReference>
<name>A0A6J4MUR1_9ACTN</name>
<protein>
    <submittedName>
        <fullName evidence="1">Uncharacterized protein</fullName>
    </submittedName>
</protein>
<sequence length="49" mass="5775">MDRNWHNDALCYDGARYVRPYLRPGDAYITRDELMSSARAWARARNSGR</sequence>
<accession>A0A6J4MUR1</accession>
<reference evidence="1" key="1">
    <citation type="submission" date="2020-02" db="EMBL/GenBank/DDBJ databases">
        <authorList>
            <person name="Meier V. D."/>
        </authorList>
    </citation>
    <scope>NUCLEOTIDE SEQUENCE</scope>
    <source>
        <strain evidence="1">AVDCRST_MAG32</strain>
    </source>
</reference>
<gene>
    <name evidence="1" type="ORF">AVDCRST_MAG32-193</name>
</gene>
<evidence type="ECO:0000313" key="1">
    <source>
        <dbReference type="EMBL" id="CAA9367291.1"/>
    </source>
</evidence>
<organism evidence="1">
    <name type="scientific">uncultured Nocardioides sp</name>
    <dbReference type="NCBI Taxonomy" id="198441"/>
    <lineage>
        <taxon>Bacteria</taxon>
        <taxon>Bacillati</taxon>
        <taxon>Actinomycetota</taxon>
        <taxon>Actinomycetes</taxon>
        <taxon>Propionibacteriales</taxon>
        <taxon>Nocardioidaceae</taxon>
        <taxon>Nocardioides</taxon>
        <taxon>environmental samples</taxon>
    </lineage>
</organism>
<proteinExistence type="predicted"/>
<dbReference type="AlphaFoldDB" id="A0A6J4MUR1"/>